<proteinExistence type="inferred from homology"/>
<dbReference type="Pfam" id="PF03466">
    <property type="entry name" value="LysR_substrate"/>
    <property type="match status" value="1"/>
</dbReference>
<dbReference type="Gene3D" id="3.40.190.290">
    <property type="match status" value="1"/>
</dbReference>
<dbReference type="AlphaFoldDB" id="A0AB39I907"/>
<evidence type="ECO:0000256" key="2">
    <source>
        <dbReference type="ARBA" id="ARBA00023015"/>
    </source>
</evidence>
<keyword evidence="4" id="KW-0804">Transcription</keyword>
<dbReference type="RefSeq" id="WP_246753659.1">
    <property type="nucleotide sequence ID" value="NZ_CP162411.1"/>
</dbReference>
<keyword evidence="3" id="KW-0238">DNA-binding</keyword>
<dbReference type="EMBL" id="CP162411">
    <property type="protein sequence ID" value="XDL12913.1"/>
    <property type="molecule type" value="Genomic_DNA"/>
</dbReference>
<reference evidence="6" key="1">
    <citation type="submission" date="2024-07" db="EMBL/GenBank/DDBJ databases">
        <authorList>
            <person name="Pedron J."/>
        </authorList>
    </citation>
    <scope>NUCLEOTIDE SEQUENCE</scope>
    <source>
        <strain evidence="6">A642-S2-A17</strain>
    </source>
</reference>
<dbReference type="InterPro" id="IPR058163">
    <property type="entry name" value="LysR-type_TF_proteobact-type"/>
</dbReference>
<evidence type="ECO:0000256" key="1">
    <source>
        <dbReference type="ARBA" id="ARBA00009437"/>
    </source>
</evidence>
<dbReference type="PANTHER" id="PTHR30537:SF5">
    <property type="entry name" value="HTH-TYPE TRANSCRIPTIONAL ACTIVATOR TTDR-RELATED"/>
    <property type="match status" value="1"/>
</dbReference>
<gene>
    <name evidence="6" type="ORF">LF923_0011830</name>
</gene>
<dbReference type="SUPFAM" id="SSF53850">
    <property type="entry name" value="Periplasmic binding protein-like II"/>
    <property type="match status" value="1"/>
</dbReference>
<feature type="domain" description="HTH lysR-type" evidence="5">
    <location>
        <begin position="52"/>
        <end position="102"/>
    </location>
</feature>
<evidence type="ECO:0000259" key="5">
    <source>
        <dbReference type="PROSITE" id="PS50931"/>
    </source>
</evidence>
<dbReference type="SUPFAM" id="SSF46785">
    <property type="entry name" value="Winged helix' DNA-binding domain"/>
    <property type="match status" value="1"/>
</dbReference>
<dbReference type="FunFam" id="1.10.10.10:FF:000001">
    <property type="entry name" value="LysR family transcriptional regulator"/>
    <property type="match status" value="1"/>
</dbReference>
<comment type="similarity">
    <text evidence="1">Belongs to the LysR transcriptional regulatory family.</text>
</comment>
<protein>
    <submittedName>
        <fullName evidence="6">LysR family transcriptional regulator</fullName>
    </submittedName>
</protein>
<dbReference type="Pfam" id="PF00126">
    <property type="entry name" value="HTH_1"/>
    <property type="match status" value="1"/>
</dbReference>
<sequence>MGFFLLDMNDDVCLVRRSLRAKRIADKIAITQNSYAKNAQMQSEKFAEFLGVFVDVARESSFSGAGRRRGRTPSSIGRQIDALETYLETPLFLRSTRHLTLTDAGEALLIRARQILDSLDDARQELSSMKGDVTGTLRVACYPTFGKRYVLPVMGQLARQYPELSVELDLTERIADPVAERLDIVIRIGDMSDSTLIGTRIATQTRVLCASPDYLLQAGTPHHLSEVRTHRLIDKLHGGDLLHWSDILGHPARSSLTHPVFGCDDFEAMRLAAIEGLGIAYLPDWVAGPDIKAGLLTLLCPEWAEHPAASTGIYALRALRNPPARVSIFMDTLRSFIGKPCIWSTR</sequence>
<accession>A0AB39I907</accession>
<keyword evidence="2" id="KW-0805">Transcription regulation</keyword>
<evidence type="ECO:0000256" key="4">
    <source>
        <dbReference type="ARBA" id="ARBA00023163"/>
    </source>
</evidence>
<dbReference type="PROSITE" id="PS50931">
    <property type="entry name" value="HTH_LYSR"/>
    <property type="match status" value="1"/>
</dbReference>
<dbReference type="CDD" id="cd08422">
    <property type="entry name" value="PBP2_CrgA_like"/>
    <property type="match status" value="1"/>
</dbReference>
<name>A0AB39I907_9GAMM</name>
<dbReference type="GO" id="GO:0043565">
    <property type="term" value="F:sequence-specific DNA binding"/>
    <property type="evidence" value="ECO:0007669"/>
    <property type="project" value="TreeGrafter"/>
</dbReference>
<dbReference type="GO" id="GO:0006351">
    <property type="term" value="P:DNA-templated transcription"/>
    <property type="evidence" value="ECO:0007669"/>
    <property type="project" value="TreeGrafter"/>
</dbReference>
<organism evidence="6">
    <name type="scientific">Dickeya oryzae</name>
    <dbReference type="NCBI Taxonomy" id="1240404"/>
    <lineage>
        <taxon>Bacteria</taxon>
        <taxon>Pseudomonadati</taxon>
        <taxon>Pseudomonadota</taxon>
        <taxon>Gammaproteobacteria</taxon>
        <taxon>Enterobacterales</taxon>
        <taxon>Pectobacteriaceae</taxon>
        <taxon>Dickeya</taxon>
    </lineage>
</organism>
<dbReference type="InterPro" id="IPR036390">
    <property type="entry name" value="WH_DNA-bd_sf"/>
</dbReference>
<dbReference type="InterPro" id="IPR036388">
    <property type="entry name" value="WH-like_DNA-bd_sf"/>
</dbReference>
<dbReference type="GO" id="GO:0003700">
    <property type="term" value="F:DNA-binding transcription factor activity"/>
    <property type="evidence" value="ECO:0007669"/>
    <property type="project" value="InterPro"/>
</dbReference>
<evidence type="ECO:0000256" key="3">
    <source>
        <dbReference type="ARBA" id="ARBA00023125"/>
    </source>
</evidence>
<dbReference type="Gene3D" id="1.10.10.10">
    <property type="entry name" value="Winged helix-like DNA-binding domain superfamily/Winged helix DNA-binding domain"/>
    <property type="match status" value="1"/>
</dbReference>
<dbReference type="PANTHER" id="PTHR30537">
    <property type="entry name" value="HTH-TYPE TRANSCRIPTIONAL REGULATOR"/>
    <property type="match status" value="1"/>
</dbReference>
<dbReference type="InterPro" id="IPR005119">
    <property type="entry name" value="LysR_subst-bd"/>
</dbReference>
<evidence type="ECO:0000313" key="6">
    <source>
        <dbReference type="EMBL" id="XDL12913.1"/>
    </source>
</evidence>
<dbReference type="InterPro" id="IPR000847">
    <property type="entry name" value="LysR_HTH_N"/>
</dbReference>